<dbReference type="InterPro" id="IPR046193">
    <property type="entry name" value="DUF6221"/>
</dbReference>
<keyword evidence="2" id="KW-1185">Reference proteome</keyword>
<name>A0ABV7QCC5_9PSEU</name>
<proteinExistence type="predicted"/>
<accession>A0ABV7QCC5</accession>
<reference evidence="2" key="1">
    <citation type="journal article" date="2019" name="Int. J. Syst. Evol. Microbiol.">
        <title>The Global Catalogue of Microorganisms (GCM) 10K type strain sequencing project: providing services to taxonomists for standard genome sequencing and annotation.</title>
        <authorList>
            <consortium name="The Broad Institute Genomics Platform"/>
            <consortium name="The Broad Institute Genome Sequencing Center for Infectious Disease"/>
            <person name="Wu L."/>
            <person name="Ma J."/>
        </authorList>
    </citation>
    <scope>NUCLEOTIDE SEQUENCE [LARGE SCALE GENOMIC DNA]</scope>
    <source>
        <strain evidence="2">CGMCC 4.7682</strain>
    </source>
</reference>
<organism evidence="1 2">
    <name type="scientific">Amycolatopsis halotolerans</name>
    <dbReference type="NCBI Taxonomy" id="330083"/>
    <lineage>
        <taxon>Bacteria</taxon>
        <taxon>Bacillati</taxon>
        <taxon>Actinomycetota</taxon>
        <taxon>Actinomycetes</taxon>
        <taxon>Pseudonocardiales</taxon>
        <taxon>Pseudonocardiaceae</taxon>
        <taxon>Amycolatopsis</taxon>
    </lineage>
</organism>
<protein>
    <submittedName>
        <fullName evidence="1">DUF6221 family protein</fullName>
    </submittedName>
</protein>
<dbReference type="Proteomes" id="UP001595764">
    <property type="component" value="Unassembled WGS sequence"/>
</dbReference>
<dbReference type="RefSeq" id="WP_377869993.1">
    <property type="nucleotide sequence ID" value="NZ_JBHMAY010000017.1"/>
</dbReference>
<sequence length="140" mass="15813">MDDLIAFLRAQIDLDEQRAQACCPVRWVVGPFGVQVDPAEIRDNKLAYGNLGYVAGSDPNELGLAYREHIARHDPARVLAEVDAKRKIIAEYERFAAERRRMMGGWDPGDVSPILAALALPYADHPDYRQEWRPDHGQES</sequence>
<dbReference type="EMBL" id="JBHRWI010000016">
    <property type="protein sequence ID" value="MFC3510975.1"/>
    <property type="molecule type" value="Genomic_DNA"/>
</dbReference>
<gene>
    <name evidence="1" type="ORF">ACFORO_12435</name>
</gene>
<evidence type="ECO:0000313" key="2">
    <source>
        <dbReference type="Proteomes" id="UP001595764"/>
    </source>
</evidence>
<comment type="caution">
    <text evidence="1">The sequence shown here is derived from an EMBL/GenBank/DDBJ whole genome shotgun (WGS) entry which is preliminary data.</text>
</comment>
<dbReference type="Pfam" id="PF19730">
    <property type="entry name" value="DUF6221"/>
    <property type="match status" value="1"/>
</dbReference>
<evidence type="ECO:0000313" key="1">
    <source>
        <dbReference type="EMBL" id="MFC3510975.1"/>
    </source>
</evidence>